<evidence type="ECO:0000256" key="1">
    <source>
        <dbReference type="SAM" id="Phobius"/>
    </source>
</evidence>
<dbReference type="InterPro" id="IPR029063">
    <property type="entry name" value="SAM-dependent_MTases_sf"/>
</dbReference>
<dbReference type="GO" id="GO:0106370">
    <property type="term" value="F:protein-L-histidine N-pros-methyltransferase activity"/>
    <property type="evidence" value="ECO:0007669"/>
    <property type="project" value="InterPro"/>
</dbReference>
<sequence>MDRSSWYEPKTSLLSPTLQSTFVLSYFDSDTEKFIADSIATSNSLLLQLYYYFVSFVLSFFITKTSINGLLNRGGMFLFSTSQLQEFLSISTAWNSSSKQLLDLGAGDGGITKTLFPFFENVYVTEMSQVMQWRLRCEGYHIEDVEGWSSTSRQYDLISALNLIDRHYNPKKLLKDLHALALRSNCLVLLAVVLPVHQYVEFHPSRKSTKADVRLAVQGLTLEEHASALVENEFMPAGFEVVRWTKLPYLCEGDLNRPYYVLDDVVFLLRPIPNSIEAISDDHSYEHSEL</sequence>
<organism evidence="4">
    <name type="scientific">Nippostrongylus brasiliensis</name>
    <name type="common">Rat hookworm</name>
    <dbReference type="NCBI Taxonomy" id="27835"/>
    <lineage>
        <taxon>Eukaryota</taxon>
        <taxon>Metazoa</taxon>
        <taxon>Ecdysozoa</taxon>
        <taxon>Nematoda</taxon>
        <taxon>Chromadorea</taxon>
        <taxon>Rhabditida</taxon>
        <taxon>Rhabditina</taxon>
        <taxon>Rhabditomorpha</taxon>
        <taxon>Strongyloidea</taxon>
        <taxon>Heligmosomidae</taxon>
        <taxon>Nippostrongylus</taxon>
    </lineage>
</organism>
<dbReference type="PANTHER" id="PTHR12890:SF0">
    <property type="entry name" value="PROTEIN-L-HISTIDINE N-PROS-METHYLTRANSFERASE"/>
    <property type="match status" value="1"/>
</dbReference>
<dbReference type="AlphaFoldDB" id="A0A0N4YPZ7"/>
<dbReference type="STRING" id="27835.A0A0N4YPZ7"/>
<evidence type="ECO:0000313" key="3">
    <source>
        <dbReference type="Proteomes" id="UP000271162"/>
    </source>
</evidence>
<keyword evidence="3" id="KW-1185">Reference proteome</keyword>
<reference evidence="2 3" key="2">
    <citation type="submission" date="2018-11" db="EMBL/GenBank/DDBJ databases">
        <authorList>
            <consortium name="Pathogen Informatics"/>
        </authorList>
    </citation>
    <scope>NUCLEOTIDE SEQUENCE [LARGE SCALE GENOMIC DNA]</scope>
</reference>
<dbReference type="SUPFAM" id="SSF53335">
    <property type="entry name" value="S-adenosyl-L-methionine-dependent methyltransferases"/>
    <property type="match status" value="1"/>
</dbReference>
<keyword evidence="1" id="KW-0812">Transmembrane</keyword>
<proteinExistence type="predicted"/>
<dbReference type="WBParaSite" id="NBR_0001931801-mRNA-1">
    <property type="protein sequence ID" value="NBR_0001931801-mRNA-1"/>
    <property type="gene ID" value="NBR_0001931801"/>
</dbReference>
<accession>A0A0N4YPZ7</accession>
<feature type="transmembrane region" description="Helical" evidence="1">
    <location>
        <begin position="49"/>
        <end position="71"/>
    </location>
</feature>
<protein>
    <submittedName>
        <fullName evidence="4">Methyltransferase-like protein 9 (inferred by orthology to a human protein)</fullName>
    </submittedName>
</protein>
<dbReference type="OMA" id="PYMHYVE"/>
<dbReference type="EMBL" id="UYSL01024079">
    <property type="protein sequence ID" value="VDL83048.1"/>
    <property type="molecule type" value="Genomic_DNA"/>
</dbReference>
<evidence type="ECO:0000313" key="2">
    <source>
        <dbReference type="EMBL" id="VDL83048.1"/>
    </source>
</evidence>
<reference evidence="4" key="1">
    <citation type="submission" date="2017-02" db="UniProtKB">
        <authorList>
            <consortium name="WormBaseParasite"/>
        </authorList>
    </citation>
    <scope>IDENTIFICATION</scope>
</reference>
<dbReference type="InterPro" id="IPR007884">
    <property type="entry name" value="METL9"/>
</dbReference>
<keyword evidence="1" id="KW-0472">Membrane</keyword>
<name>A0A0N4YPZ7_NIPBR</name>
<dbReference type="Proteomes" id="UP000271162">
    <property type="component" value="Unassembled WGS sequence"/>
</dbReference>
<dbReference type="Pfam" id="PF05219">
    <property type="entry name" value="DREV"/>
    <property type="match status" value="1"/>
</dbReference>
<evidence type="ECO:0000313" key="4">
    <source>
        <dbReference type="WBParaSite" id="NBR_0001931801-mRNA-1"/>
    </source>
</evidence>
<dbReference type="PANTHER" id="PTHR12890">
    <property type="entry name" value="DREV PROTEIN"/>
    <property type="match status" value="1"/>
</dbReference>
<gene>
    <name evidence="2" type="ORF">NBR_LOCUS19319</name>
</gene>
<keyword evidence="1" id="KW-1133">Transmembrane helix</keyword>
<dbReference type="Gene3D" id="3.40.50.150">
    <property type="entry name" value="Vaccinia Virus protein VP39"/>
    <property type="match status" value="1"/>
</dbReference>